<protein>
    <submittedName>
        <fullName evidence="3">MacB-like protein</fullName>
    </submittedName>
</protein>
<comment type="caution">
    <text evidence="3">The sequence shown here is derived from an EMBL/GenBank/DDBJ whole genome shotgun (WGS) entry which is preliminary data.</text>
</comment>
<proteinExistence type="predicted"/>
<evidence type="ECO:0000256" key="1">
    <source>
        <dbReference type="SAM" id="Phobius"/>
    </source>
</evidence>
<keyword evidence="1" id="KW-0812">Transmembrane</keyword>
<evidence type="ECO:0000259" key="2">
    <source>
        <dbReference type="Pfam" id="PF12704"/>
    </source>
</evidence>
<feature type="transmembrane region" description="Helical" evidence="1">
    <location>
        <begin position="390"/>
        <end position="412"/>
    </location>
</feature>
<dbReference type="EMBL" id="PYAV01000003">
    <property type="protein sequence ID" value="PSL50643.1"/>
    <property type="molecule type" value="Genomic_DNA"/>
</dbReference>
<name>A0A2P8HWM9_9BACI</name>
<reference evidence="3 4" key="1">
    <citation type="submission" date="2018-03" db="EMBL/GenBank/DDBJ databases">
        <title>Genomic Encyclopedia of Type Strains, Phase III (KMG-III): the genomes of soil and plant-associated and newly described type strains.</title>
        <authorList>
            <person name="Whitman W."/>
        </authorList>
    </citation>
    <scope>NUCLEOTIDE SEQUENCE [LARGE SCALE GENOMIC DNA]</scope>
    <source>
        <strain evidence="3 4">CGMCC 1.07653</strain>
    </source>
</reference>
<evidence type="ECO:0000313" key="3">
    <source>
        <dbReference type="EMBL" id="PSL50643.1"/>
    </source>
</evidence>
<dbReference type="Pfam" id="PF12704">
    <property type="entry name" value="MacB_PCD"/>
    <property type="match status" value="1"/>
</dbReference>
<feature type="transmembrane region" description="Helical" evidence="1">
    <location>
        <begin position="311"/>
        <end position="334"/>
    </location>
</feature>
<feature type="transmembrane region" description="Helical" evidence="1">
    <location>
        <begin position="15"/>
        <end position="39"/>
    </location>
</feature>
<dbReference type="Proteomes" id="UP000242310">
    <property type="component" value="Unassembled WGS sequence"/>
</dbReference>
<gene>
    <name evidence="3" type="ORF">B0H94_103256</name>
</gene>
<dbReference type="OrthoDB" id="5022643at2"/>
<evidence type="ECO:0000313" key="4">
    <source>
        <dbReference type="Proteomes" id="UP000242310"/>
    </source>
</evidence>
<organism evidence="3 4">
    <name type="scientific">Salsuginibacillus halophilus</name>
    <dbReference type="NCBI Taxonomy" id="517424"/>
    <lineage>
        <taxon>Bacteria</taxon>
        <taxon>Bacillati</taxon>
        <taxon>Bacillota</taxon>
        <taxon>Bacilli</taxon>
        <taxon>Bacillales</taxon>
        <taxon>Bacillaceae</taxon>
        <taxon>Salsuginibacillus</taxon>
    </lineage>
</organism>
<keyword evidence="1" id="KW-1133">Transmembrane helix</keyword>
<accession>A0A2P8HWM9</accession>
<feature type="domain" description="MacB-like periplasmic core" evidence="2">
    <location>
        <begin position="145"/>
        <end position="279"/>
    </location>
</feature>
<dbReference type="RefSeq" id="WP_106587957.1">
    <property type="nucleotide sequence ID" value="NZ_PYAV01000003.1"/>
</dbReference>
<sequence>MIYKEVKESIARRKLFTLFIMIGVMIFLTTVTILIQSYINIMQKEALIDSFEGLNVYQISDTLLEDDDFQSYLNEPNSLERVKSLYEYLEDDINEKFIYNFEQPIEMSTDIDDIEEEFLQGYEEGNPLPPAEDEDGDLYYSLKAVQLNEQAFEMFPVNLSEGTSFTAEDFHHANNPGVIPILLGADYADTYQIGDTLHVNYLFEEFHLEVQGFVESDSFVTSPQLPETYLDRYIIMPAQEFEDPSDNTEEEFQQRHYFQMINGAIYSSEERNVVEEEIESAKAAADFPHFELMGYSTTVLGDFFDAVEENIYWVLCLSIVLLIACSLSISTLMIKKIHDNYRNMMIHLISGGTMKSLFQYFLAEVFITVGIPGAFITFLFMTVLQDLPPLYVLVMAASVVGMILLAVIPIYIQFRRLTISMLLKREE</sequence>
<keyword evidence="4" id="KW-1185">Reference proteome</keyword>
<dbReference type="InterPro" id="IPR025857">
    <property type="entry name" value="MacB_PCD"/>
</dbReference>
<keyword evidence="1" id="KW-0472">Membrane</keyword>
<dbReference type="AlphaFoldDB" id="A0A2P8HWM9"/>
<feature type="transmembrane region" description="Helical" evidence="1">
    <location>
        <begin position="360"/>
        <end position="384"/>
    </location>
</feature>